<comment type="caution">
    <text evidence="2">The sequence shown here is derived from an EMBL/GenBank/DDBJ whole genome shotgun (WGS) entry which is preliminary data.</text>
</comment>
<accession>A0A2N7LCY5</accession>
<reference evidence="3" key="1">
    <citation type="submission" date="2016-07" db="EMBL/GenBank/DDBJ databases">
        <title>Nontailed viruses are major unrecognized killers of bacteria in the ocean.</title>
        <authorList>
            <person name="Kauffman K."/>
            <person name="Hussain F."/>
            <person name="Yang J."/>
            <person name="Arevalo P."/>
            <person name="Brown J."/>
            <person name="Cutler M."/>
            <person name="Kelly L."/>
            <person name="Polz M.F."/>
        </authorList>
    </citation>
    <scope>NUCLEOTIDE SEQUENCE [LARGE SCALE GENOMIC DNA]</scope>
    <source>
        <strain evidence="3">10N.261.45.A10</strain>
    </source>
</reference>
<protein>
    <submittedName>
        <fullName evidence="2">MSHA biogenesis protein MshC</fullName>
    </submittedName>
</protein>
<dbReference type="Proteomes" id="UP000235387">
    <property type="component" value="Unassembled WGS sequence"/>
</dbReference>
<organism evidence="2 3">
    <name type="scientific">Enterovibrio norvegicus</name>
    <dbReference type="NCBI Taxonomy" id="188144"/>
    <lineage>
        <taxon>Bacteria</taxon>
        <taxon>Pseudomonadati</taxon>
        <taxon>Pseudomonadota</taxon>
        <taxon>Gammaproteobacteria</taxon>
        <taxon>Vibrionales</taxon>
        <taxon>Vibrionaceae</taxon>
        <taxon>Enterovibrio</taxon>
    </lineage>
</organism>
<keyword evidence="1" id="KW-1133">Transmembrane helix</keyword>
<dbReference type="AlphaFoldDB" id="A0A2N7LCY5"/>
<dbReference type="SUPFAM" id="SSF54523">
    <property type="entry name" value="Pili subunits"/>
    <property type="match status" value="1"/>
</dbReference>
<evidence type="ECO:0000256" key="1">
    <source>
        <dbReference type="SAM" id="Phobius"/>
    </source>
</evidence>
<dbReference type="RefSeq" id="WP_102390658.1">
    <property type="nucleotide sequence ID" value="NZ_MDAL01000016.1"/>
</dbReference>
<dbReference type="Pfam" id="PF07963">
    <property type="entry name" value="N_methyl"/>
    <property type="match status" value="1"/>
</dbReference>
<gene>
    <name evidence="2" type="ORF">BCT23_03725</name>
</gene>
<keyword evidence="1" id="KW-0812">Transmembrane</keyword>
<dbReference type="PROSITE" id="PS00409">
    <property type="entry name" value="PROKAR_NTER_METHYL"/>
    <property type="match status" value="1"/>
</dbReference>
<dbReference type="InterPro" id="IPR045584">
    <property type="entry name" value="Pilin-like"/>
</dbReference>
<proteinExistence type="predicted"/>
<dbReference type="STRING" id="1190603.A1OO_02220"/>
<feature type="transmembrane region" description="Helical" evidence="1">
    <location>
        <begin position="6"/>
        <end position="25"/>
    </location>
</feature>
<evidence type="ECO:0000313" key="2">
    <source>
        <dbReference type="EMBL" id="PMN93071.1"/>
    </source>
</evidence>
<dbReference type="Gene3D" id="3.30.700.10">
    <property type="entry name" value="Glycoprotein, Type 4 Pilin"/>
    <property type="match status" value="1"/>
</dbReference>
<evidence type="ECO:0000313" key="3">
    <source>
        <dbReference type="Proteomes" id="UP000235387"/>
    </source>
</evidence>
<dbReference type="EMBL" id="MDAL01000016">
    <property type="protein sequence ID" value="PMN93071.1"/>
    <property type="molecule type" value="Genomic_DNA"/>
</dbReference>
<name>A0A2N7LCY5_9GAMM</name>
<keyword evidence="1" id="KW-0472">Membrane</keyword>
<sequence>MSKGFTLIELITVILILGIVSVFAVPRLSGTEAFSVMGARDAGLSVARQVQLRAMQQEDPSDRCNALFVTASRMGGSNNTGCQWQNDRSDVVDLSDSQVRISPVQTFYFDLLGRPVSSDTTRLCTNASGCKITFTQSVSAASICLNSEGYFYACD</sequence>
<dbReference type="InterPro" id="IPR012902">
    <property type="entry name" value="N_methyl_site"/>
</dbReference>
<dbReference type="NCBIfam" id="TIGR02532">
    <property type="entry name" value="IV_pilin_GFxxxE"/>
    <property type="match status" value="1"/>
</dbReference>